<feature type="region of interest" description="Disordered" evidence="5">
    <location>
        <begin position="599"/>
        <end position="626"/>
    </location>
</feature>
<proteinExistence type="predicted"/>
<dbReference type="GO" id="GO:0061630">
    <property type="term" value="F:ubiquitin protein ligase activity"/>
    <property type="evidence" value="ECO:0007669"/>
    <property type="project" value="TreeGrafter"/>
</dbReference>
<accession>A0AAD1TZY8</accession>
<dbReference type="InterPro" id="IPR013083">
    <property type="entry name" value="Znf_RING/FYVE/PHD"/>
</dbReference>
<feature type="region of interest" description="Disordered" evidence="5">
    <location>
        <begin position="695"/>
        <end position="723"/>
    </location>
</feature>
<sequence length="723" mass="83571">MMDNSIFNCSICCYKYNELGRRPISLPCGHVFCRECVHKLAQYSPEASRAVPNSAASHEEKIIVCPSDKSVHKIVIKNLPICFAILQHLPGVKESKEFGQMFKDKALQLPNDNSDLDSLRKEFKLVYKKSTDEYKKCKVWGDTLNKVGKRLEENLHEQITNINICFDNISMALSKKRQALISELKDHCELEKTNIEKEKYKRKKRLDRLFEVYIDLKKADKTHDMDYQKVLCTLKRNQQRLNAIEDFTQDFYTKVLLFDENIQIQESGSIFTRGKTITDEEIAKEVRGKSVDTRISKDTLEDFGNFVKHPSFECNHSNAAKLSKFRRENEVLRESNHNSTSPLVFRNSAAKKTNLNHFGSNKKSLVLSYAKKHIRNGNNKIKKRDFLSKNNNSEFLNIKNNCSMFKVSESGLRKAASFFERERLSSNQMSQNQFTLDKKDNGIEKYAKAPMGKISEIPHTQRSQISNFEPVMIKKSKSSSRYANDLCSSDEKDCSLHFKDVQAKEPRLYSEQVMKRSKEEADIIKSLAKDEFNPFLINGQGGIKISHEYSEKIPRKMLSRIIGLSNEDHFDAKGTMEKLKNEDTNSRCDVNIECTPSSKYDKGLSPPESNEGLPLPPNPLETKEEFKSPVMRKIPRTKDAKKDYKSSLFNPKKNLKFSANKQKKEKCCARRLRQDYACKNRKEMNLSEKENIINEALKKQNAPKAKQKKVRKKFKKKNLDQSF</sequence>
<feature type="compositionally biased region" description="Low complexity" evidence="5">
    <location>
        <begin position="604"/>
        <end position="613"/>
    </location>
</feature>
<evidence type="ECO:0000313" key="8">
    <source>
        <dbReference type="Proteomes" id="UP001295684"/>
    </source>
</evidence>
<organism evidence="7 8">
    <name type="scientific">Euplotes crassus</name>
    <dbReference type="NCBI Taxonomy" id="5936"/>
    <lineage>
        <taxon>Eukaryota</taxon>
        <taxon>Sar</taxon>
        <taxon>Alveolata</taxon>
        <taxon>Ciliophora</taxon>
        <taxon>Intramacronucleata</taxon>
        <taxon>Spirotrichea</taxon>
        <taxon>Hypotrichia</taxon>
        <taxon>Euplotida</taxon>
        <taxon>Euplotidae</taxon>
        <taxon>Moneuplotes</taxon>
    </lineage>
</organism>
<dbReference type="Pfam" id="PF13445">
    <property type="entry name" value="zf-RING_UBOX"/>
    <property type="match status" value="1"/>
</dbReference>
<dbReference type="GO" id="GO:0008270">
    <property type="term" value="F:zinc ion binding"/>
    <property type="evidence" value="ECO:0007669"/>
    <property type="project" value="UniProtKB-KW"/>
</dbReference>
<evidence type="ECO:0000256" key="1">
    <source>
        <dbReference type="ARBA" id="ARBA00022723"/>
    </source>
</evidence>
<comment type="caution">
    <text evidence="7">The sequence shown here is derived from an EMBL/GenBank/DDBJ whole genome shotgun (WGS) entry which is preliminary data.</text>
</comment>
<evidence type="ECO:0000256" key="4">
    <source>
        <dbReference type="PROSITE-ProRule" id="PRU00175"/>
    </source>
</evidence>
<dbReference type="Proteomes" id="UP001295684">
    <property type="component" value="Unassembled WGS sequence"/>
</dbReference>
<keyword evidence="2 4" id="KW-0863">Zinc-finger</keyword>
<evidence type="ECO:0000256" key="5">
    <source>
        <dbReference type="SAM" id="MobiDB-lite"/>
    </source>
</evidence>
<dbReference type="PROSITE" id="PS50089">
    <property type="entry name" value="ZF_RING_2"/>
    <property type="match status" value="1"/>
</dbReference>
<protein>
    <recommendedName>
        <fullName evidence="6">RING-type domain-containing protein</fullName>
    </recommendedName>
</protein>
<evidence type="ECO:0000256" key="2">
    <source>
        <dbReference type="ARBA" id="ARBA00022771"/>
    </source>
</evidence>
<dbReference type="InterPro" id="IPR051435">
    <property type="entry name" value="RING_finger_E3_ubiq-ligases"/>
</dbReference>
<keyword evidence="8" id="KW-1185">Reference proteome</keyword>
<feature type="domain" description="RING-type" evidence="6">
    <location>
        <begin position="9"/>
        <end position="69"/>
    </location>
</feature>
<keyword evidence="1" id="KW-0479">Metal-binding</keyword>
<dbReference type="InterPro" id="IPR027370">
    <property type="entry name" value="Znf-RING_euk"/>
</dbReference>
<dbReference type="Gene3D" id="3.30.40.10">
    <property type="entry name" value="Zinc/RING finger domain, C3HC4 (zinc finger)"/>
    <property type="match status" value="1"/>
</dbReference>
<evidence type="ECO:0000313" key="7">
    <source>
        <dbReference type="EMBL" id="CAI2358790.1"/>
    </source>
</evidence>
<dbReference type="PANTHER" id="PTHR22791:SF6">
    <property type="entry name" value="RING-TYPE DOMAIN-CONTAINING PROTEIN"/>
    <property type="match status" value="1"/>
</dbReference>
<feature type="compositionally biased region" description="Basic residues" evidence="5">
    <location>
        <begin position="705"/>
        <end position="716"/>
    </location>
</feature>
<keyword evidence="3" id="KW-0862">Zinc</keyword>
<dbReference type="InterPro" id="IPR017907">
    <property type="entry name" value="Znf_RING_CS"/>
</dbReference>
<dbReference type="AlphaFoldDB" id="A0AAD1TZY8"/>
<evidence type="ECO:0000259" key="6">
    <source>
        <dbReference type="PROSITE" id="PS50089"/>
    </source>
</evidence>
<reference evidence="7" key="1">
    <citation type="submission" date="2023-07" db="EMBL/GenBank/DDBJ databases">
        <authorList>
            <consortium name="AG Swart"/>
            <person name="Singh M."/>
            <person name="Singh A."/>
            <person name="Seah K."/>
            <person name="Emmerich C."/>
        </authorList>
    </citation>
    <scope>NUCLEOTIDE SEQUENCE</scope>
    <source>
        <strain evidence="7">DP1</strain>
    </source>
</reference>
<dbReference type="SUPFAM" id="SSF57850">
    <property type="entry name" value="RING/U-box"/>
    <property type="match status" value="1"/>
</dbReference>
<gene>
    <name evidence="7" type="ORF">ECRASSUSDP1_LOCUS73</name>
</gene>
<dbReference type="PROSITE" id="PS00518">
    <property type="entry name" value="ZF_RING_1"/>
    <property type="match status" value="1"/>
</dbReference>
<dbReference type="EMBL" id="CAMPGE010000069">
    <property type="protein sequence ID" value="CAI2358790.1"/>
    <property type="molecule type" value="Genomic_DNA"/>
</dbReference>
<evidence type="ECO:0000256" key="3">
    <source>
        <dbReference type="ARBA" id="ARBA00022833"/>
    </source>
</evidence>
<dbReference type="SMART" id="SM00184">
    <property type="entry name" value="RING"/>
    <property type="match status" value="1"/>
</dbReference>
<dbReference type="PANTHER" id="PTHR22791">
    <property type="entry name" value="RING-TYPE DOMAIN-CONTAINING PROTEIN"/>
    <property type="match status" value="1"/>
</dbReference>
<dbReference type="InterPro" id="IPR001841">
    <property type="entry name" value="Znf_RING"/>
</dbReference>
<dbReference type="GO" id="GO:0016567">
    <property type="term" value="P:protein ubiquitination"/>
    <property type="evidence" value="ECO:0007669"/>
    <property type="project" value="TreeGrafter"/>
</dbReference>
<name>A0AAD1TZY8_EUPCR</name>